<keyword evidence="1" id="KW-0472">Membrane</keyword>
<dbReference type="PROSITE" id="PS00409">
    <property type="entry name" value="PROKAR_NTER_METHYL"/>
    <property type="match status" value="1"/>
</dbReference>
<dbReference type="InterPro" id="IPR012902">
    <property type="entry name" value="N_methyl_site"/>
</dbReference>
<name>A0A431W714_9GAMM</name>
<dbReference type="AlphaFoldDB" id="A0A431W714"/>
<dbReference type="SUPFAM" id="SSF54523">
    <property type="entry name" value="Pili subunits"/>
    <property type="match status" value="1"/>
</dbReference>
<keyword evidence="3" id="KW-1185">Reference proteome</keyword>
<protein>
    <submittedName>
        <fullName evidence="2">Prepilin-type N-terminal cleavage/methylation domain-containing protein</fullName>
    </submittedName>
</protein>
<organism evidence="2 3">
    <name type="scientific">Shewanella atlantica</name>
    <dbReference type="NCBI Taxonomy" id="271099"/>
    <lineage>
        <taxon>Bacteria</taxon>
        <taxon>Pseudomonadati</taxon>
        <taxon>Pseudomonadota</taxon>
        <taxon>Gammaproteobacteria</taxon>
        <taxon>Alteromonadales</taxon>
        <taxon>Shewanellaceae</taxon>
        <taxon>Shewanella</taxon>
    </lineage>
</organism>
<dbReference type="Pfam" id="PF07963">
    <property type="entry name" value="N_methyl"/>
    <property type="match status" value="1"/>
</dbReference>
<evidence type="ECO:0000313" key="3">
    <source>
        <dbReference type="Proteomes" id="UP000282060"/>
    </source>
</evidence>
<proteinExistence type="predicted"/>
<keyword evidence="1" id="KW-1133">Transmembrane helix</keyword>
<feature type="transmembrane region" description="Helical" evidence="1">
    <location>
        <begin position="12"/>
        <end position="38"/>
    </location>
</feature>
<dbReference type="RefSeq" id="WP_126506434.1">
    <property type="nucleotide sequence ID" value="NZ_RXNV01000006.1"/>
</dbReference>
<comment type="caution">
    <text evidence="2">The sequence shown here is derived from an EMBL/GenBank/DDBJ whole genome shotgun (WGS) entry which is preliminary data.</text>
</comment>
<keyword evidence="1" id="KW-0812">Transmembrane</keyword>
<sequence length="276" mass="30020">MSGLRQLGKSAGFTLVEMVMVIIILGILVLGVSSFVILGTRIFVESTSVDQVLSQSRFAVERMTREIRNAVPNSLRVSNTATVQCIEFVPIQSSASYIDLPIAPEAASKTGIIITPAMGINTAHRMLVYPLTPAHIYSASSTATEGRLLRIKEYDAATNTVTFGSATQELAMRFSEASPKNRFFMIHDAVSYCFASNGEVRRYSGYNMFNTTQPTPAKMGDGVLMAEGVVTGTGTWPISYTPGSLTNNAVVQLTPKFMVNGQEFQYQHQVQVVNVP</sequence>
<reference evidence="2 3" key="1">
    <citation type="submission" date="2018-12" db="EMBL/GenBank/DDBJ databases">
        <authorList>
            <person name="Yu L."/>
        </authorList>
    </citation>
    <scope>NUCLEOTIDE SEQUENCE [LARGE SCALE GENOMIC DNA]</scope>
    <source>
        <strain evidence="2 3">HAW-EB5</strain>
    </source>
</reference>
<accession>A0A431W714</accession>
<dbReference type="EMBL" id="RXNV01000006">
    <property type="protein sequence ID" value="RTR31236.1"/>
    <property type="molecule type" value="Genomic_DNA"/>
</dbReference>
<evidence type="ECO:0000256" key="1">
    <source>
        <dbReference type="SAM" id="Phobius"/>
    </source>
</evidence>
<dbReference type="Proteomes" id="UP000282060">
    <property type="component" value="Unassembled WGS sequence"/>
</dbReference>
<dbReference type="OrthoDB" id="9788802at2"/>
<dbReference type="NCBIfam" id="TIGR02532">
    <property type="entry name" value="IV_pilin_GFxxxE"/>
    <property type="match status" value="1"/>
</dbReference>
<evidence type="ECO:0000313" key="2">
    <source>
        <dbReference type="EMBL" id="RTR31236.1"/>
    </source>
</evidence>
<gene>
    <name evidence="2" type="ORF">EKG39_14310</name>
</gene>
<dbReference type="InterPro" id="IPR045584">
    <property type="entry name" value="Pilin-like"/>
</dbReference>